<comment type="caution">
    <text evidence="1">The sequence shown here is derived from an EMBL/GenBank/DDBJ whole genome shotgun (WGS) entry which is preliminary data.</text>
</comment>
<name>A0ABR2ZFP1_9AGAR</name>
<keyword evidence="2" id="KW-1185">Reference proteome</keyword>
<reference evidence="1 2" key="1">
    <citation type="submission" date="2024-05" db="EMBL/GenBank/DDBJ databases">
        <title>A draft genome resource for the thread blight pathogen Marasmius tenuissimus strain MS-2.</title>
        <authorList>
            <person name="Yulfo-Soto G.E."/>
            <person name="Baruah I.K."/>
            <person name="Amoako-Attah I."/>
            <person name="Bukari Y."/>
            <person name="Meinhardt L.W."/>
            <person name="Bailey B.A."/>
            <person name="Cohen S.P."/>
        </authorList>
    </citation>
    <scope>NUCLEOTIDE SEQUENCE [LARGE SCALE GENOMIC DNA]</scope>
    <source>
        <strain evidence="1 2">MS-2</strain>
    </source>
</reference>
<sequence>MKRIIGLPDDVKTAAETVEDAAPPNHFAREIRDSVRRIKAVVDQDYTSGTSGRGDATAP</sequence>
<protein>
    <submittedName>
        <fullName evidence="1">Uncharacterized protein</fullName>
    </submittedName>
</protein>
<dbReference type="Proteomes" id="UP001437256">
    <property type="component" value="Unassembled WGS sequence"/>
</dbReference>
<dbReference type="EMBL" id="JBBXMP010000178">
    <property type="protein sequence ID" value="KAL0060401.1"/>
    <property type="molecule type" value="Genomic_DNA"/>
</dbReference>
<accession>A0ABR2ZFP1</accession>
<gene>
    <name evidence="1" type="ORF">AAF712_012816</name>
</gene>
<evidence type="ECO:0000313" key="2">
    <source>
        <dbReference type="Proteomes" id="UP001437256"/>
    </source>
</evidence>
<proteinExistence type="predicted"/>
<evidence type="ECO:0000313" key="1">
    <source>
        <dbReference type="EMBL" id="KAL0060401.1"/>
    </source>
</evidence>
<organism evidence="1 2">
    <name type="scientific">Marasmius tenuissimus</name>
    <dbReference type="NCBI Taxonomy" id="585030"/>
    <lineage>
        <taxon>Eukaryota</taxon>
        <taxon>Fungi</taxon>
        <taxon>Dikarya</taxon>
        <taxon>Basidiomycota</taxon>
        <taxon>Agaricomycotina</taxon>
        <taxon>Agaricomycetes</taxon>
        <taxon>Agaricomycetidae</taxon>
        <taxon>Agaricales</taxon>
        <taxon>Marasmiineae</taxon>
        <taxon>Marasmiaceae</taxon>
        <taxon>Marasmius</taxon>
    </lineage>
</organism>